<dbReference type="Pfam" id="PF04015">
    <property type="entry name" value="DUF362"/>
    <property type="match status" value="1"/>
</dbReference>
<protein>
    <recommendedName>
        <fullName evidence="1">DUF362 domain-containing protein</fullName>
    </recommendedName>
</protein>
<comment type="caution">
    <text evidence="2">The sequence shown here is derived from an EMBL/GenBank/DDBJ whole genome shotgun (WGS) entry which is preliminary data.</text>
</comment>
<evidence type="ECO:0000313" key="3">
    <source>
        <dbReference type="Proteomes" id="UP000269591"/>
    </source>
</evidence>
<evidence type="ECO:0000259" key="1">
    <source>
        <dbReference type="Pfam" id="PF04015"/>
    </source>
</evidence>
<dbReference type="AlphaFoldDB" id="A0A3N0B4B4"/>
<gene>
    <name evidence="2" type="ORF">DMP06_00695</name>
</gene>
<dbReference type="EMBL" id="QIBX01000001">
    <property type="protein sequence ID" value="RNL41961.1"/>
    <property type="molecule type" value="Genomic_DNA"/>
</dbReference>
<dbReference type="OrthoDB" id="9781559at2"/>
<keyword evidence="3" id="KW-1185">Reference proteome</keyword>
<sequence length="149" mass="15546">MGGFGGAVKNCSIGIASSEGKVLIHSAGASTTSWGSPAQDDFLESMAEATKAVYDYMGGYMAFINVMNNLSVDCDCDSHPADPDMEDIGILASMDPVALDRACVDLVCAAPDGASLVEHMESRNGAHTLEHAEAIGLGSQTYRLIDLDV</sequence>
<feature type="domain" description="DUF362" evidence="1">
    <location>
        <begin position="1"/>
        <end position="105"/>
    </location>
</feature>
<accession>A0A3N0B4B4</accession>
<dbReference type="RefSeq" id="WP_123207822.1">
    <property type="nucleotide sequence ID" value="NZ_JBHTHO010000004.1"/>
</dbReference>
<dbReference type="Proteomes" id="UP000269591">
    <property type="component" value="Unassembled WGS sequence"/>
</dbReference>
<name>A0A3N0B4B4_9ACTN</name>
<evidence type="ECO:0000313" key="2">
    <source>
        <dbReference type="EMBL" id="RNL41961.1"/>
    </source>
</evidence>
<reference evidence="3" key="1">
    <citation type="submission" date="2018-05" db="EMBL/GenBank/DDBJ databases">
        <title>Genome Sequencing of selected type strains of the family Eggerthellaceae.</title>
        <authorList>
            <person name="Danylec N."/>
            <person name="Stoll D.A."/>
            <person name="Doetsch A."/>
            <person name="Huch M."/>
        </authorList>
    </citation>
    <scope>NUCLEOTIDE SEQUENCE [LARGE SCALE GENOMIC DNA]</scope>
    <source>
        <strain evidence="3">DSM 24851</strain>
    </source>
</reference>
<dbReference type="InterPro" id="IPR007160">
    <property type="entry name" value="DUF362"/>
</dbReference>
<proteinExistence type="predicted"/>
<organism evidence="2 3">
    <name type="scientific">Slackia equolifaciens</name>
    <dbReference type="NCBI Taxonomy" id="498718"/>
    <lineage>
        <taxon>Bacteria</taxon>
        <taxon>Bacillati</taxon>
        <taxon>Actinomycetota</taxon>
        <taxon>Coriobacteriia</taxon>
        <taxon>Eggerthellales</taxon>
        <taxon>Eggerthellaceae</taxon>
        <taxon>Slackia</taxon>
    </lineage>
</organism>